<feature type="compositionally biased region" description="Low complexity" evidence="1">
    <location>
        <begin position="432"/>
        <end position="448"/>
    </location>
</feature>
<name>A0A6C7E0M5_ILUCY</name>
<accession>A0A6C7E0M5</accession>
<reference evidence="2 3" key="1">
    <citation type="journal article" date="2013" name="Int. J. Syst. Evol. Microbiol.">
        <title>Ilumatobacter nonamiense sp. nov. and Ilumatobacter coccineum sp. nov., isolated from seashore sand.</title>
        <authorList>
            <person name="Matsumoto A."/>
            <person name="Kasai H."/>
            <person name="Matsuo Y."/>
            <person name="Shizuri Y."/>
            <person name="Ichikawa N."/>
            <person name="Fujita N."/>
            <person name="Omura S."/>
            <person name="Takahashi Y."/>
        </authorList>
    </citation>
    <scope>NUCLEOTIDE SEQUENCE [LARGE SCALE GENOMIC DNA]</scope>
    <source>
        <strain evidence="3">NBRC 103263 / KCTC 29153 / YM16-304</strain>
    </source>
</reference>
<dbReference type="Proteomes" id="UP000011863">
    <property type="component" value="Chromosome"/>
</dbReference>
<sequence length="563" mass="59268">MTNDARTEVFTPPNTCALDPSISLPDYATTTHIEPQPAWRTLNAARERAFTGEIKFCTSPQIVTYVDGGTVYFAERVGDAPLGERLVAAGVVTQQQLERGVVRVGGAEHLGRLFDRDETIDRDAVMVAVEAATDALVSELAAEVVAPIEVGAYRHHPSGVHRWFVAPADTSLARPVSDVAQVDRSVIDELPDLTTARTDVTIEWDHPAPTHDDTAAASAPIGLDRPDPATLGLDIEAELGRFNADEADWSTQTPTPQSAATDDTSWLNDFQIVWPDGTEEPATPTPSQRPSSDAVDSVSLDVPPATLPEPEAPLPSPDVPSAAIEAQPAPLEATPAFSLDTPPVVNGASAPAPVADDADGVRFAMPQIVIDSAPEPDADIPVDVADAVRRALRAIENAAVEPASLRQIDLEPLTLPEITLDSLDEQQSVAPVDVAPVQPVSSVDAPAPTAEHDTTRENTTLEQSASVAGVAPQPATFEAPSPEPVSSFAPPSSDMRAEAIYARAAAEATAPAVHTAPAESAVQPQLAPEPGQASVVFLDDDDDSGRARKGALRRLIGSLRRAD</sequence>
<proteinExistence type="predicted"/>
<protein>
    <submittedName>
        <fullName evidence="2">Uncharacterized protein</fullName>
    </submittedName>
</protein>
<organism evidence="2 3">
    <name type="scientific">Ilumatobacter coccineus (strain NBRC 103263 / KCTC 29153 / YM16-304)</name>
    <dbReference type="NCBI Taxonomy" id="1313172"/>
    <lineage>
        <taxon>Bacteria</taxon>
        <taxon>Bacillati</taxon>
        <taxon>Actinomycetota</taxon>
        <taxon>Acidimicrobiia</taxon>
        <taxon>Acidimicrobiales</taxon>
        <taxon>Ilumatobacteraceae</taxon>
        <taxon>Ilumatobacter</taxon>
    </lineage>
</organism>
<evidence type="ECO:0000256" key="1">
    <source>
        <dbReference type="SAM" id="MobiDB-lite"/>
    </source>
</evidence>
<dbReference type="AlphaFoldDB" id="A0A6C7E0M5"/>
<feature type="compositionally biased region" description="Polar residues" evidence="1">
    <location>
        <begin position="457"/>
        <end position="466"/>
    </location>
</feature>
<dbReference type="EMBL" id="AP012057">
    <property type="protein sequence ID" value="BAN00580.1"/>
    <property type="molecule type" value="Genomic_DNA"/>
</dbReference>
<feature type="compositionally biased region" description="Polar residues" evidence="1">
    <location>
        <begin position="249"/>
        <end position="268"/>
    </location>
</feature>
<keyword evidence="3" id="KW-1185">Reference proteome</keyword>
<dbReference type="RefSeq" id="WP_015439828.1">
    <property type="nucleotide sequence ID" value="NC_020520.1"/>
</dbReference>
<feature type="region of interest" description="Disordered" evidence="1">
    <location>
        <begin position="432"/>
        <end position="492"/>
    </location>
</feature>
<feature type="region of interest" description="Disordered" evidence="1">
    <location>
        <begin position="204"/>
        <end position="230"/>
    </location>
</feature>
<feature type="region of interest" description="Disordered" evidence="1">
    <location>
        <begin position="244"/>
        <end position="317"/>
    </location>
</feature>
<feature type="compositionally biased region" description="Basic and acidic residues" evidence="1">
    <location>
        <begin position="204"/>
        <end position="214"/>
    </location>
</feature>
<feature type="compositionally biased region" description="Low complexity" evidence="1">
    <location>
        <begin position="290"/>
        <end position="304"/>
    </location>
</feature>
<feature type="region of interest" description="Disordered" evidence="1">
    <location>
        <begin position="510"/>
        <end position="529"/>
    </location>
</feature>
<evidence type="ECO:0000313" key="3">
    <source>
        <dbReference type="Proteomes" id="UP000011863"/>
    </source>
</evidence>
<feature type="compositionally biased region" description="Pro residues" evidence="1">
    <location>
        <begin position="305"/>
        <end position="317"/>
    </location>
</feature>
<dbReference type="OrthoDB" id="9996436at2"/>
<evidence type="ECO:0000313" key="2">
    <source>
        <dbReference type="EMBL" id="BAN00580.1"/>
    </source>
</evidence>
<gene>
    <name evidence="2" type="ORF">YM304_02660</name>
</gene>
<dbReference type="KEGG" id="aym:YM304_02660"/>